<evidence type="ECO:0008006" key="4">
    <source>
        <dbReference type="Google" id="ProtNLM"/>
    </source>
</evidence>
<dbReference type="RefSeq" id="XP_046016598.1">
    <property type="nucleotide sequence ID" value="XM_046152719.1"/>
</dbReference>
<reference evidence="2" key="1">
    <citation type="journal article" date="2021" name="Nat. Commun.">
        <title>Genetic determinants of endophytism in the Arabidopsis root mycobiome.</title>
        <authorList>
            <person name="Mesny F."/>
            <person name="Miyauchi S."/>
            <person name="Thiergart T."/>
            <person name="Pickel B."/>
            <person name="Atanasova L."/>
            <person name="Karlsson M."/>
            <person name="Huettel B."/>
            <person name="Barry K.W."/>
            <person name="Haridas S."/>
            <person name="Chen C."/>
            <person name="Bauer D."/>
            <person name="Andreopoulos W."/>
            <person name="Pangilinan J."/>
            <person name="LaButti K."/>
            <person name="Riley R."/>
            <person name="Lipzen A."/>
            <person name="Clum A."/>
            <person name="Drula E."/>
            <person name="Henrissat B."/>
            <person name="Kohler A."/>
            <person name="Grigoriev I.V."/>
            <person name="Martin F.M."/>
            <person name="Hacquard S."/>
        </authorList>
    </citation>
    <scope>NUCLEOTIDE SEQUENCE</scope>
    <source>
        <strain evidence="2">MPI-CAGE-CH-0230</strain>
    </source>
</reference>
<sequence>MLGRRSPPCRVFMLLPLARRSLSLFTASRPILSLVVINAWRCISQRCHGVLALLTADTRPSPDSPKPTFTGPSITEKVMFVLERRSGWVSQSRQHLGSTCLTREHTCSATQPL</sequence>
<keyword evidence="3" id="KW-1185">Reference proteome</keyword>
<gene>
    <name evidence="2" type="ORF">B0I36DRAFT_314156</name>
</gene>
<feature type="signal peptide" evidence="1">
    <location>
        <begin position="1"/>
        <end position="23"/>
    </location>
</feature>
<keyword evidence="1" id="KW-0732">Signal</keyword>
<dbReference type="EMBL" id="JAGTJQ010000002">
    <property type="protein sequence ID" value="KAH7037477.1"/>
    <property type="molecule type" value="Genomic_DNA"/>
</dbReference>
<accession>A0A9P8YEL2</accession>
<name>A0A9P8YEL2_9PEZI</name>
<dbReference type="AlphaFoldDB" id="A0A9P8YEL2"/>
<organism evidence="2 3">
    <name type="scientific">Microdochium trichocladiopsis</name>
    <dbReference type="NCBI Taxonomy" id="1682393"/>
    <lineage>
        <taxon>Eukaryota</taxon>
        <taxon>Fungi</taxon>
        <taxon>Dikarya</taxon>
        <taxon>Ascomycota</taxon>
        <taxon>Pezizomycotina</taxon>
        <taxon>Sordariomycetes</taxon>
        <taxon>Xylariomycetidae</taxon>
        <taxon>Xylariales</taxon>
        <taxon>Microdochiaceae</taxon>
        <taxon>Microdochium</taxon>
    </lineage>
</organism>
<dbReference type="Proteomes" id="UP000756346">
    <property type="component" value="Unassembled WGS sequence"/>
</dbReference>
<dbReference type="GeneID" id="70182265"/>
<comment type="caution">
    <text evidence="2">The sequence shown here is derived from an EMBL/GenBank/DDBJ whole genome shotgun (WGS) entry which is preliminary data.</text>
</comment>
<evidence type="ECO:0000313" key="2">
    <source>
        <dbReference type="EMBL" id="KAH7037477.1"/>
    </source>
</evidence>
<proteinExistence type="predicted"/>
<protein>
    <recommendedName>
        <fullName evidence="4">Secreted protein</fullName>
    </recommendedName>
</protein>
<feature type="chain" id="PRO_5040347655" description="Secreted protein" evidence="1">
    <location>
        <begin position="24"/>
        <end position="113"/>
    </location>
</feature>
<evidence type="ECO:0000256" key="1">
    <source>
        <dbReference type="SAM" id="SignalP"/>
    </source>
</evidence>
<evidence type="ECO:0000313" key="3">
    <source>
        <dbReference type="Proteomes" id="UP000756346"/>
    </source>
</evidence>